<evidence type="ECO:0000313" key="16">
    <source>
        <dbReference type="Proteomes" id="UP000201728"/>
    </source>
</evidence>
<sequence>MANNSLSSEELLRYSRQIHLQEIRLSGQERLKKARVLCVGAGGLGSSLLLYLTAAGIGRLGLVDSDTVELSNLQRQVLYRQSQISDSKAASASAQILALNSTVQVDTYCEKLTEDSVERFVSEYDIVADCSDNFYTNYLLHDVCFSQRKPYVYASVSQFQGYCSLFHRKQGSCLRCLFPTPPDPKIIPPCNEGGILGVVPGIMGIIQATEVIKWLLGIGHLLENRLLVADLLKMTFREIQLSQNPDCQLCGHNQPLQNLHYPSKPAHWLSLANYSITSKDMHRLLKKQWVTLVDVRSTEEHEAHNIGGELLPLTELPERLTELNPNHLIILYCYSGERSIQALNILLEAGFSSVKYLMGGISGI</sequence>
<evidence type="ECO:0000256" key="1">
    <source>
        <dbReference type="ARBA" id="ARBA00005046"/>
    </source>
</evidence>
<dbReference type="InterPro" id="IPR036873">
    <property type="entry name" value="Rhodanese-like_dom_sf"/>
</dbReference>
<dbReference type="InterPro" id="IPR045886">
    <property type="entry name" value="ThiF/MoeB/HesA"/>
</dbReference>
<dbReference type="FunFam" id="3.40.50.720:FF:000033">
    <property type="entry name" value="Adenylyltransferase and sulfurtransferase MOCS3"/>
    <property type="match status" value="1"/>
</dbReference>
<evidence type="ECO:0000256" key="5">
    <source>
        <dbReference type="ARBA" id="ARBA00022840"/>
    </source>
</evidence>
<dbReference type="GO" id="GO:0061605">
    <property type="term" value="F:molybdopterin-synthase adenylyltransferase activity"/>
    <property type="evidence" value="ECO:0007669"/>
    <property type="project" value="UniProtKB-EC"/>
</dbReference>
<dbReference type="AlphaFoldDB" id="A0A222P6J8"/>
<dbReference type="GO" id="GO:0004792">
    <property type="term" value="F:thiosulfate-cyanide sulfurtransferase activity"/>
    <property type="evidence" value="ECO:0007669"/>
    <property type="project" value="TreeGrafter"/>
</dbReference>
<dbReference type="GO" id="GO:0005829">
    <property type="term" value="C:cytosol"/>
    <property type="evidence" value="ECO:0007669"/>
    <property type="project" value="TreeGrafter"/>
</dbReference>
<reference evidence="16" key="1">
    <citation type="submission" date="2016-07" db="EMBL/GenBank/DDBJ databases">
        <authorList>
            <person name="Florea S."/>
            <person name="Webb J.S."/>
            <person name="Jaromczyk J."/>
            <person name="Schardl C.L."/>
        </authorList>
    </citation>
    <scope>NUCLEOTIDE SEQUENCE [LARGE SCALE GENOMIC DNA]</scope>
    <source>
        <strain evidence="16">CDC-D5610</strain>
    </source>
</reference>
<proteinExistence type="inferred from homology"/>
<keyword evidence="16" id="KW-1185">Reference proteome</keyword>
<dbReference type="SUPFAM" id="SSF69572">
    <property type="entry name" value="Activating enzymes of the ubiquitin-like proteins"/>
    <property type="match status" value="1"/>
</dbReference>
<dbReference type="InterPro" id="IPR001763">
    <property type="entry name" value="Rhodanese-like_dom"/>
</dbReference>
<evidence type="ECO:0000256" key="12">
    <source>
        <dbReference type="ARBA" id="ARBA00075328"/>
    </source>
</evidence>
<dbReference type="InterPro" id="IPR035985">
    <property type="entry name" value="Ubiquitin-activating_enz"/>
</dbReference>
<keyword evidence="4" id="KW-0547">Nucleotide-binding</keyword>
<dbReference type="PROSITE" id="PS50206">
    <property type="entry name" value="RHODANESE_3"/>
    <property type="match status" value="1"/>
</dbReference>
<dbReference type="PANTHER" id="PTHR10953:SF102">
    <property type="entry name" value="ADENYLYLTRANSFERASE AND SULFURTRANSFERASE MOCS3"/>
    <property type="match status" value="1"/>
</dbReference>
<comment type="similarity">
    <text evidence="2">Belongs to the HesA/MoeB/ThiF family.</text>
</comment>
<evidence type="ECO:0000256" key="4">
    <source>
        <dbReference type="ARBA" id="ARBA00022741"/>
    </source>
</evidence>
<name>A0A222P6J8_9GAMM</name>
<dbReference type="InterPro" id="IPR000594">
    <property type="entry name" value="ThiF_NAD_FAD-bd"/>
</dbReference>
<dbReference type="CDD" id="cd00158">
    <property type="entry name" value="RHOD"/>
    <property type="match status" value="1"/>
</dbReference>
<evidence type="ECO:0000256" key="9">
    <source>
        <dbReference type="ARBA" id="ARBA00066884"/>
    </source>
</evidence>
<dbReference type="GO" id="GO:0005524">
    <property type="term" value="F:ATP binding"/>
    <property type="evidence" value="ECO:0007669"/>
    <property type="project" value="UniProtKB-KW"/>
</dbReference>
<dbReference type="Gene3D" id="3.40.50.720">
    <property type="entry name" value="NAD(P)-binding Rossmann-like Domain"/>
    <property type="match status" value="1"/>
</dbReference>
<dbReference type="NCBIfam" id="NF004281">
    <property type="entry name" value="PRK05690.1"/>
    <property type="match status" value="1"/>
</dbReference>
<dbReference type="KEGG" id="lcd:clem_14670"/>
<keyword evidence="3 15" id="KW-0808">Transferase</keyword>
<keyword evidence="15" id="KW-0548">Nucleotidyltransferase</keyword>
<evidence type="ECO:0000256" key="13">
    <source>
        <dbReference type="ARBA" id="ARBA00078531"/>
    </source>
</evidence>
<comment type="subunit">
    <text evidence="8">Homodimer. Forms a stable heterotetrameric complex of 2 MoeB and 2 MoaD during adenylation of MoaD.</text>
</comment>
<comment type="catalytic activity">
    <reaction evidence="6">
        <text>[molybdopterin-synthase sulfur-carrier protein]-C-terminal Gly-Gly + ATP + H(+) = [molybdopterin-synthase sulfur-carrier protein]-C-terminal Gly-Gly-AMP + diphosphate</text>
        <dbReference type="Rhea" id="RHEA:43616"/>
        <dbReference type="Rhea" id="RHEA-COMP:12159"/>
        <dbReference type="Rhea" id="RHEA-COMP:12202"/>
        <dbReference type="ChEBI" id="CHEBI:15378"/>
        <dbReference type="ChEBI" id="CHEBI:30616"/>
        <dbReference type="ChEBI" id="CHEBI:33019"/>
        <dbReference type="ChEBI" id="CHEBI:90618"/>
        <dbReference type="ChEBI" id="CHEBI:90778"/>
        <dbReference type="EC" id="2.7.7.80"/>
    </reaction>
</comment>
<evidence type="ECO:0000256" key="7">
    <source>
        <dbReference type="ARBA" id="ARBA00055169"/>
    </source>
</evidence>
<dbReference type="GO" id="GO:0008146">
    <property type="term" value="F:sulfotransferase activity"/>
    <property type="evidence" value="ECO:0007669"/>
    <property type="project" value="TreeGrafter"/>
</dbReference>
<evidence type="ECO:0000256" key="11">
    <source>
        <dbReference type="ARBA" id="ARBA00075110"/>
    </source>
</evidence>
<dbReference type="Proteomes" id="UP000201728">
    <property type="component" value="Chromosome"/>
</dbReference>
<dbReference type="Gene3D" id="3.40.250.10">
    <property type="entry name" value="Rhodanese-like domain"/>
    <property type="match status" value="1"/>
</dbReference>
<evidence type="ECO:0000256" key="6">
    <source>
        <dbReference type="ARBA" id="ARBA00052218"/>
    </source>
</evidence>
<evidence type="ECO:0000256" key="2">
    <source>
        <dbReference type="ARBA" id="ARBA00009919"/>
    </source>
</evidence>
<evidence type="ECO:0000259" key="14">
    <source>
        <dbReference type="PROSITE" id="PS50206"/>
    </source>
</evidence>
<comment type="function">
    <text evidence="7">Catalyzes the adenylation by ATP of the carboxyl group of the C-terminal glycine of sulfur carrier protein MoaD.</text>
</comment>
<dbReference type="CDD" id="cd00757">
    <property type="entry name" value="ThiF_MoeB_HesA_family"/>
    <property type="match status" value="1"/>
</dbReference>
<dbReference type="Pfam" id="PF00899">
    <property type="entry name" value="ThiF"/>
    <property type="match status" value="1"/>
</dbReference>
<gene>
    <name evidence="15" type="primary">moeZ_3</name>
    <name evidence="15" type="ORF">clem_14670</name>
</gene>
<keyword evidence="5" id="KW-0067">ATP-binding</keyword>
<dbReference type="GO" id="GO:0008641">
    <property type="term" value="F:ubiquitin-like modifier activating enzyme activity"/>
    <property type="evidence" value="ECO:0007669"/>
    <property type="project" value="InterPro"/>
</dbReference>
<dbReference type="EMBL" id="CP016397">
    <property type="protein sequence ID" value="ASQ47459.1"/>
    <property type="molecule type" value="Genomic_DNA"/>
</dbReference>
<evidence type="ECO:0000256" key="10">
    <source>
        <dbReference type="ARBA" id="ARBA00073635"/>
    </source>
</evidence>
<organism evidence="15 16">
    <name type="scientific">Legionella clemsonensis</name>
    <dbReference type="NCBI Taxonomy" id="1867846"/>
    <lineage>
        <taxon>Bacteria</taxon>
        <taxon>Pseudomonadati</taxon>
        <taxon>Pseudomonadota</taxon>
        <taxon>Gammaproteobacteria</taxon>
        <taxon>Legionellales</taxon>
        <taxon>Legionellaceae</taxon>
        <taxon>Legionella</taxon>
    </lineage>
</organism>
<dbReference type="RefSeq" id="WP_094092185.1">
    <property type="nucleotide sequence ID" value="NZ_CP016397.1"/>
</dbReference>
<feature type="domain" description="Rhodanese" evidence="14">
    <location>
        <begin position="290"/>
        <end position="363"/>
    </location>
</feature>
<dbReference type="Pfam" id="PF00581">
    <property type="entry name" value="Rhodanese"/>
    <property type="match status" value="1"/>
</dbReference>
<dbReference type="OrthoDB" id="9804286at2"/>
<protein>
    <recommendedName>
        <fullName evidence="10">Molybdopterin-synthase adenylyltransferase</fullName>
        <ecNumber evidence="9">2.7.7.80</ecNumber>
    </recommendedName>
    <alternativeName>
        <fullName evidence="13">MoaD protein adenylase</fullName>
    </alternativeName>
    <alternativeName>
        <fullName evidence="11">Molybdopterin-converting factor subunit 1 adenylase</fullName>
    </alternativeName>
    <alternativeName>
        <fullName evidence="12">Sulfur carrier protein MoaD adenylyltransferase</fullName>
    </alternativeName>
</protein>
<dbReference type="EC" id="2.7.7.80" evidence="9"/>
<evidence type="ECO:0000256" key="3">
    <source>
        <dbReference type="ARBA" id="ARBA00022679"/>
    </source>
</evidence>
<comment type="pathway">
    <text evidence="1">Cofactor biosynthesis; molybdopterin biosynthesis.</text>
</comment>
<accession>A0A222P6J8</accession>
<evidence type="ECO:0000313" key="15">
    <source>
        <dbReference type="EMBL" id="ASQ47459.1"/>
    </source>
</evidence>
<dbReference type="PANTHER" id="PTHR10953">
    <property type="entry name" value="UBIQUITIN-ACTIVATING ENZYME E1"/>
    <property type="match status" value="1"/>
</dbReference>
<dbReference type="SMART" id="SM00450">
    <property type="entry name" value="RHOD"/>
    <property type="match status" value="1"/>
</dbReference>
<evidence type="ECO:0000256" key="8">
    <source>
        <dbReference type="ARBA" id="ARBA00063809"/>
    </source>
</evidence>